<dbReference type="EMBL" id="FRDM01000049">
    <property type="protein sequence ID" value="SHN88631.1"/>
    <property type="molecule type" value="Genomic_DNA"/>
</dbReference>
<gene>
    <name evidence="1" type="ORF">SAMN05660350_04617</name>
</gene>
<dbReference type="RefSeq" id="WP_072920974.1">
    <property type="nucleotide sequence ID" value="NZ_FRDM01000049.1"/>
</dbReference>
<evidence type="ECO:0000313" key="1">
    <source>
        <dbReference type="EMBL" id="SHN88631.1"/>
    </source>
</evidence>
<dbReference type="AlphaFoldDB" id="A0A1M7V030"/>
<dbReference type="Proteomes" id="UP000184428">
    <property type="component" value="Unassembled WGS sequence"/>
</dbReference>
<evidence type="ECO:0000313" key="2">
    <source>
        <dbReference type="Proteomes" id="UP000184428"/>
    </source>
</evidence>
<dbReference type="InterPro" id="IPR029035">
    <property type="entry name" value="DHS-like_NAD/FAD-binding_dom"/>
</dbReference>
<reference evidence="1 2" key="1">
    <citation type="submission" date="2016-12" db="EMBL/GenBank/DDBJ databases">
        <authorList>
            <person name="Song W.-J."/>
            <person name="Kurnit D.M."/>
        </authorList>
    </citation>
    <scope>NUCLEOTIDE SEQUENCE [LARGE SCALE GENOMIC DNA]</scope>
    <source>
        <strain evidence="1 2">DSM 43162</strain>
    </source>
</reference>
<organism evidence="1 2">
    <name type="scientific">Geodermatophilus obscurus</name>
    <dbReference type="NCBI Taxonomy" id="1861"/>
    <lineage>
        <taxon>Bacteria</taxon>
        <taxon>Bacillati</taxon>
        <taxon>Actinomycetota</taxon>
        <taxon>Actinomycetes</taxon>
        <taxon>Geodermatophilales</taxon>
        <taxon>Geodermatophilaceae</taxon>
        <taxon>Geodermatophilus</taxon>
    </lineage>
</organism>
<dbReference type="Pfam" id="PF13289">
    <property type="entry name" value="SIR2_2"/>
    <property type="match status" value="1"/>
</dbReference>
<name>A0A1M7V030_9ACTN</name>
<protein>
    <submittedName>
        <fullName evidence="1">SIR2-like domain-containing protein</fullName>
    </submittedName>
</protein>
<dbReference type="OrthoDB" id="3402988at2"/>
<accession>A0A1M7V030</accession>
<sequence length="324" mass="36632">MTEDLTGIYRFVAKQLLKGKVVPVLGAGVNLCERPPDAPWKPGRYLPSGRELAATLARDHPMIQTRDLAQVAQYITAVAGQGPLYDELHDVFNADYPPTRLHRFLARVSGRIRAAGHECMLFVTTNYDDSLERAFDDEGEPYELVTYVADGRDRGRFRHFRSDGKVVVIDRPNKYNDLRLDKSPVIAKIHGAVDRHAHADSFVITEDHYIHYLTRADVGGLLPVNLSAKLRTSHFLFLGYSLKDWNLRVMLHRLWEEQEGMTYNSWAVLSDPDPIDKFAWDERGVDILSVSCGEFATVIEAEVDKQLQVAERDELQPRASVGSS</sequence>
<proteinExistence type="predicted"/>
<dbReference type="SUPFAM" id="SSF52467">
    <property type="entry name" value="DHS-like NAD/FAD-binding domain"/>
    <property type="match status" value="1"/>
</dbReference>